<proteinExistence type="predicted"/>
<organism evidence="1 2">
    <name type="scientific">Lancefieldella rimae</name>
    <dbReference type="NCBI Taxonomy" id="1383"/>
    <lineage>
        <taxon>Bacteria</taxon>
        <taxon>Bacillati</taxon>
        <taxon>Actinomycetota</taxon>
        <taxon>Coriobacteriia</taxon>
        <taxon>Coriobacteriales</taxon>
        <taxon>Atopobiaceae</taxon>
        <taxon>Lancefieldella</taxon>
    </lineage>
</organism>
<comment type="caution">
    <text evidence="1">The sequence shown here is derived from an EMBL/GenBank/DDBJ whole genome shotgun (WGS) entry which is preliminary data.</text>
</comment>
<evidence type="ECO:0000313" key="2">
    <source>
        <dbReference type="Proteomes" id="UP000698335"/>
    </source>
</evidence>
<dbReference type="EMBL" id="JABZGW010000051">
    <property type="protein sequence ID" value="MBF4807462.1"/>
    <property type="molecule type" value="Genomic_DNA"/>
</dbReference>
<dbReference type="Proteomes" id="UP000698335">
    <property type="component" value="Unassembled WGS sequence"/>
</dbReference>
<evidence type="ECO:0000313" key="1">
    <source>
        <dbReference type="EMBL" id="MBF4807462.1"/>
    </source>
</evidence>
<reference evidence="1" key="1">
    <citation type="submission" date="2020-04" db="EMBL/GenBank/DDBJ databases">
        <title>Deep metagenomics examines the oral microbiome during advanced dental caries in children, revealing novel taxa and co-occurrences with host molecules.</title>
        <authorList>
            <person name="Baker J.L."/>
            <person name="Morton J.T."/>
            <person name="Dinis M."/>
            <person name="Alvarez R."/>
            <person name="Tran N.C."/>
            <person name="Knight R."/>
            <person name="Edlund A."/>
        </authorList>
    </citation>
    <scope>NUCLEOTIDE SEQUENCE</scope>
    <source>
        <strain evidence="1">JCVI_38_bin.5</strain>
    </source>
</reference>
<dbReference type="AlphaFoldDB" id="A0A930W156"/>
<sequence length="53" mass="5781">MDIEGLLLGKTEGFSNKTVLHIKTLYESFGDNKVFGRNAVMELLGLKSSGHPS</sequence>
<accession>A0A930W156</accession>
<protein>
    <submittedName>
        <fullName evidence="1">Uncharacterized protein</fullName>
    </submittedName>
</protein>
<name>A0A930W156_9ACTN</name>
<gene>
    <name evidence="1" type="ORF">HXK26_02030</name>
</gene>